<gene>
    <name evidence="1" type="ORF">SAMN05443529_104154</name>
</gene>
<reference evidence="2" key="1">
    <citation type="submission" date="2016-10" db="EMBL/GenBank/DDBJ databases">
        <authorList>
            <person name="Varghese N."/>
            <person name="Submissions S."/>
        </authorList>
    </citation>
    <scope>NUCLEOTIDE SEQUENCE [LARGE SCALE GENOMIC DNA]</scope>
    <source>
        <strain evidence="2">DSM 8344</strain>
    </source>
</reference>
<dbReference type="EMBL" id="FNCP01000004">
    <property type="protein sequence ID" value="SDG60370.1"/>
    <property type="molecule type" value="Genomic_DNA"/>
</dbReference>
<organism evidence="1 2">
    <name type="scientific">Desulfosporosinus hippei DSM 8344</name>
    <dbReference type="NCBI Taxonomy" id="1121419"/>
    <lineage>
        <taxon>Bacteria</taxon>
        <taxon>Bacillati</taxon>
        <taxon>Bacillota</taxon>
        <taxon>Clostridia</taxon>
        <taxon>Eubacteriales</taxon>
        <taxon>Desulfitobacteriaceae</taxon>
        <taxon>Desulfosporosinus</taxon>
    </lineage>
</organism>
<name>A0A1G7VN97_9FIRM</name>
<dbReference type="STRING" id="1121419.SAMN05443529_104154"/>
<accession>A0A1G7VN97</accession>
<dbReference type="Pfam" id="PF11193">
    <property type="entry name" value="DUF2812"/>
    <property type="match status" value="1"/>
</dbReference>
<proteinExistence type="predicted"/>
<dbReference type="OrthoDB" id="1650893at2"/>
<dbReference type="AlphaFoldDB" id="A0A1G7VN97"/>
<evidence type="ECO:0000313" key="2">
    <source>
        <dbReference type="Proteomes" id="UP000198656"/>
    </source>
</evidence>
<evidence type="ECO:0000313" key="1">
    <source>
        <dbReference type="EMBL" id="SDG60370.1"/>
    </source>
</evidence>
<protein>
    <submittedName>
        <fullName evidence="1">Uncharacterized protein</fullName>
    </submittedName>
</protein>
<keyword evidence="2" id="KW-1185">Reference proteome</keyword>
<dbReference type="Proteomes" id="UP000198656">
    <property type="component" value="Unassembled WGS sequence"/>
</dbReference>
<dbReference type="InterPro" id="IPR021359">
    <property type="entry name" value="DUF2812"/>
</dbReference>
<sequence>MARKGLHLKKIGRLFVYFEKGEPKETKYRIDYLKEAPSQEQLDVYHDCGWNFIAKNGYFYVFSAYLDNQVVHITYYGEEGIEDIIPPLAQKMKEVIP</sequence>